<proteinExistence type="predicted"/>
<organism evidence="1">
    <name type="scientific">Anguilla anguilla</name>
    <name type="common">European freshwater eel</name>
    <name type="synonym">Muraena anguilla</name>
    <dbReference type="NCBI Taxonomy" id="7936"/>
    <lineage>
        <taxon>Eukaryota</taxon>
        <taxon>Metazoa</taxon>
        <taxon>Chordata</taxon>
        <taxon>Craniata</taxon>
        <taxon>Vertebrata</taxon>
        <taxon>Euteleostomi</taxon>
        <taxon>Actinopterygii</taxon>
        <taxon>Neopterygii</taxon>
        <taxon>Teleostei</taxon>
        <taxon>Anguilliformes</taxon>
        <taxon>Anguillidae</taxon>
        <taxon>Anguilla</taxon>
    </lineage>
</organism>
<evidence type="ECO:0000313" key="1">
    <source>
        <dbReference type="EMBL" id="JAH13715.1"/>
    </source>
</evidence>
<reference evidence="1" key="1">
    <citation type="submission" date="2014-11" db="EMBL/GenBank/DDBJ databases">
        <authorList>
            <person name="Amaro Gonzalez C."/>
        </authorList>
    </citation>
    <scope>NUCLEOTIDE SEQUENCE</scope>
</reference>
<protein>
    <submittedName>
        <fullName evidence="1">Uncharacterized protein</fullName>
    </submittedName>
</protein>
<reference evidence="1" key="2">
    <citation type="journal article" date="2015" name="Fish Shellfish Immunol.">
        <title>Early steps in the European eel (Anguilla anguilla)-Vibrio vulnificus interaction in the gills: Role of the RtxA13 toxin.</title>
        <authorList>
            <person name="Callol A."/>
            <person name="Pajuelo D."/>
            <person name="Ebbesson L."/>
            <person name="Teles M."/>
            <person name="MacKenzie S."/>
            <person name="Amaro C."/>
        </authorList>
    </citation>
    <scope>NUCLEOTIDE SEQUENCE</scope>
</reference>
<sequence>MLASELFLEVLVFVAMPVLPPRSSVSYINISNCICLAL</sequence>
<dbReference type="EMBL" id="GBXM01094862">
    <property type="protein sequence ID" value="JAH13715.1"/>
    <property type="molecule type" value="Transcribed_RNA"/>
</dbReference>
<name>A0A0E9QBJ3_ANGAN</name>
<accession>A0A0E9QBJ3</accession>
<dbReference type="AlphaFoldDB" id="A0A0E9QBJ3"/>